<dbReference type="InterPro" id="IPR006073">
    <property type="entry name" value="GTP-bd"/>
</dbReference>
<reference evidence="7 8" key="1">
    <citation type="submission" date="2018-06" db="EMBL/GenBank/DDBJ databases">
        <title>Complete genome sequence of Paracoccus mutanolyticus strain RSP-02 isolated from cellulosic waste.</title>
        <authorList>
            <person name="Amrutha R.N."/>
            <person name="Shrivastav A."/>
            <person name="Buddana S.K."/>
            <person name="Deshpande U."/>
            <person name="Prakasham R.S."/>
        </authorList>
    </citation>
    <scope>NUCLEOTIDE SEQUENCE [LARGE SCALE GENOMIC DNA]</scope>
    <source>
        <strain evidence="7 8">RSP-02</strain>
    </source>
</reference>
<gene>
    <name evidence="7" type="ORF">DPM13_01425</name>
</gene>
<sequence length="165" mass="17471">MLDEKARRRGRHVGGVDASAARRALDRVDLAIRPGECLGLVGHNGAGKSTLVNLVTGLFAPSDGRVVYPGADGPLQAGVRAISQEGTLCPNLTWENLSVVQRNSPSRQQRQLVPAIAPDLIGVAAGATVTAGREAHHRHRLAGHRHLLSFWASRGCQDQAVGQPC</sequence>
<evidence type="ECO:0000256" key="5">
    <source>
        <dbReference type="ARBA" id="ARBA00022840"/>
    </source>
</evidence>
<keyword evidence="2" id="KW-0762">Sugar transport</keyword>
<dbReference type="EMBL" id="CP030239">
    <property type="protein sequence ID" value="AWX92360.1"/>
    <property type="molecule type" value="Genomic_DNA"/>
</dbReference>
<dbReference type="Gene3D" id="3.40.50.300">
    <property type="entry name" value="P-loop containing nucleotide triphosphate hydrolases"/>
    <property type="match status" value="1"/>
</dbReference>
<dbReference type="SUPFAM" id="SSF52540">
    <property type="entry name" value="P-loop containing nucleoside triphosphate hydrolases"/>
    <property type="match status" value="1"/>
</dbReference>
<name>A0ABN5M7M3_9RHOB</name>
<evidence type="ECO:0000256" key="2">
    <source>
        <dbReference type="ARBA" id="ARBA00022597"/>
    </source>
</evidence>
<evidence type="ECO:0000259" key="6">
    <source>
        <dbReference type="Pfam" id="PF00005"/>
    </source>
</evidence>
<dbReference type="PRINTS" id="PR00326">
    <property type="entry name" value="GTP1OBG"/>
</dbReference>
<dbReference type="InterPro" id="IPR003439">
    <property type="entry name" value="ABC_transporter-like_ATP-bd"/>
</dbReference>
<evidence type="ECO:0000256" key="3">
    <source>
        <dbReference type="ARBA" id="ARBA00022737"/>
    </source>
</evidence>
<dbReference type="Proteomes" id="UP000249922">
    <property type="component" value="Chromosome"/>
</dbReference>
<evidence type="ECO:0000256" key="4">
    <source>
        <dbReference type="ARBA" id="ARBA00022741"/>
    </source>
</evidence>
<evidence type="ECO:0000256" key="1">
    <source>
        <dbReference type="ARBA" id="ARBA00022448"/>
    </source>
</evidence>
<keyword evidence="5" id="KW-0067">ATP-binding</keyword>
<dbReference type="PANTHER" id="PTHR43790:SF9">
    <property type="entry name" value="GALACTOFURANOSE TRANSPORTER ATP-BINDING PROTEIN YTFR"/>
    <property type="match status" value="1"/>
</dbReference>
<keyword evidence="3" id="KW-0677">Repeat</keyword>
<keyword evidence="1" id="KW-0813">Transport</keyword>
<feature type="domain" description="ABC transporter" evidence="6">
    <location>
        <begin position="25"/>
        <end position="107"/>
    </location>
</feature>
<keyword evidence="4" id="KW-0547">Nucleotide-binding</keyword>
<dbReference type="PANTHER" id="PTHR43790">
    <property type="entry name" value="CARBOHYDRATE TRANSPORT ATP-BINDING PROTEIN MG119-RELATED"/>
    <property type="match status" value="1"/>
</dbReference>
<keyword evidence="8" id="KW-1185">Reference proteome</keyword>
<protein>
    <recommendedName>
        <fullName evidence="6">ABC transporter domain-containing protein</fullName>
    </recommendedName>
</protein>
<evidence type="ECO:0000313" key="8">
    <source>
        <dbReference type="Proteomes" id="UP000249922"/>
    </source>
</evidence>
<accession>A0ABN5M7M3</accession>
<dbReference type="InterPro" id="IPR050107">
    <property type="entry name" value="ABC_carbohydrate_import_ATPase"/>
</dbReference>
<dbReference type="Pfam" id="PF00005">
    <property type="entry name" value="ABC_tran"/>
    <property type="match status" value="1"/>
</dbReference>
<dbReference type="InterPro" id="IPR027417">
    <property type="entry name" value="P-loop_NTPase"/>
</dbReference>
<proteinExistence type="predicted"/>
<evidence type="ECO:0000313" key="7">
    <source>
        <dbReference type="EMBL" id="AWX92360.1"/>
    </source>
</evidence>
<organism evidence="7 8">
    <name type="scientific">Paracoccus mutanolyticus</name>
    <dbReference type="NCBI Taxonomy" id="1499308"/>
    <lineage>
        <taxon>Bacteria</taxon>
        <taxon>Pseudomonadati</taxon>
        <taxon>Pseudomonadota</taxon>
        <taxon>Alphaproteobacteria</taxon>
        <taxon>Rhodobacterales</taxon>
        <taxon>Paracoccaceae</taxon>
        <taxon>Paracoccus</taxon>
    </lineage>
</organism>